<protein>
    <submittedName>
        <fullName evidence="2">Pyridoxamine 5'-phosphate oxidase family protein</fullName>
    </submittedName>
</protein>
<feature type="domain" description="Pyridoxamine 5'-phosphate oxidase N-terminal" evidence="1">
    <location>
        <begin position="24"/>
        <end position="128"/>
    </location>
</feature>
<accession>A0A4R0JK64</accession>
<dbReference type="EMBL" id="SJKB01000031">
    <property type="protein sequence ID" value="TCC47009.1"/>
    <property type="molecule type" value="Genomic_DNA"/>
</dbReference>
<dbReference type="SUPFAM" id="SSF50475">
    <property type="entry name" value="FMN-binding split barrel"/>
    <property type="match status" value="1"/>
</dbReference>
<dbReference type="InterPro" id="IPR012349">
    <property type="entry name" value="Split_barrel_FMN-bd"/>
</dbReference>
<evidence type="ECO:0000313" key="2">
    <source>
        <dbReference type="EMBL" id="TCC47009.1"/>
    </source>
</evidence>
<sequence>MAAPRPLAVRKQDTLHRLEHDVDAWVATASPDGTPYLMPLSFLWDGRTLLLSTAVNNPTARNLRANPHLLLTVGTTRDLIHITASAEQLADIPPADAEAFATKAGFDPREASTPYPFFRVTPITIQAWREANELKDRVLMQSGTWLV</sequence>
<dbReference type="RefSeq" id="WP_131366821.1">
    <property type="nucleotide sequence ID" value="NZ_SJKB01000031.1"/>
</dbReference>
<evidence type="ECO:0000259" key="1">
    <source>
        <dbReference type="Pfam" id="PF01243"/>
    </source>
</evidence>
<proteinExistence type="predicted"/>
<keyword evidence="3" id="KW-1185">Reference proteome</keyword>
<evidence type="ECO:0000313" key="3">
    <source>
        <dbReference type="Proteomes" id="UP000291144"/>
    </source>
</evidence>
<name>A0A4R0JK64_9ACTN</name>
<gene>
    <name evidence="2" type="ORF">E0H73_43445</name>
</gene>
<reference evidence="2 3" key="1">
    <citation type="submission" date="2019-02" db="EMBL/GenBank/DDBJ databases">
        <title>Kribbella capetownensis sp. nov. and Kribbella speibonae sp. nov., isolated from soil.</title>
        <authorList>
            <person name="Curtis S.M."/>
            <person name="Norton I."/>
            <person name="Everest G.J."/>
            <person name="Meyers P.R."/>
        </authorList>
    </citation>
    <scope>NUCLEOTIDE SEQUENCE [LARGE SCALE GENOMIC DNA]</scope>
    <source>
        <strain evidence="2 3">NRRL B-24813</strain>
    </source>
</reference>
<dbReference type="AlphaFoldDB" id="A0A4R0JK64"/>
<dbReference type="Pfam" id="PF01243">
    <property type="entry name" value="PNPOx_N"/>
    <property type="match status" value="1"/>
</dbReference>
<dbReference type="Gene3D" id="2.30.110.10">
    <property type="entry name" value="Electron Transport, Fmn-binding Protein, Chain A"/>
    <property type="match status" value="1"/>
</dbReference>
<comment type="caution">
    <text evidence="2">The sequence shown here is derived from an EMBL/GenBank/DDBJ whole genome shotgun (WGS) entry which is preliminary data.</text>
</comment>
<dbReference type="OrthoDB" id="3627463at2"/>
<dbReference type="Proteomes" id="UP000291144">
    <property type="component" value="Unassembled WGS sequence"/>
</dbReference>
<organism evidence="2 3">
    <name type="scientific">Kribbella pittospori</name>
    <dbReference type="NCBI Taxonomy" id="722689"/>
    <lineage>
        <taxon>Bacteria</taxon>
        <taxon>Bacillati</taxon>
        <taxon>Actinomycetota</taxon>
        <taxon>Actinomycetes</taxon>
        <taxon>Propionibacteriales</taxon>
        <taxon>Kribbellaceae</taxon>
        <taxon>Kribbella</taxon>
    </lineage>
</organism>
<dbReference type="InterPro" id="IPR011576">
    <property type="entry name" value="Pyridox_Oxase_N"/>
</dbReference>